<evidence type="ECO:0000256" key="2">
    <source>
        <dbReference type="SAM" id="MobiDB-lite"/>
    </source>
</evidence>
<dbReference type="Gene3D" id="3.30.497.10">
    <property type="entry name" value="Antithrombin, subunit I, domain 2"/>
    <property type="match status" value="3"/>
</dbReference>
<dbReference type="Proteomes" id="UP000031443">
    <property type="component" value="Unassembled WGS sequence"/>
</dbReference>
<dbReference type="GO" id="GO:0004867">
    <property type="term" value="F:serine-type endopeptidase inhibitor activity"/>
    <property type="evidence" value="ECO:0007669"/>
    <property type="project" value="InterPro"/>
</dbReference>
<dbReference type="InterPro" id="IPR042185">
    <property type="entry name" value="Serpin_sf_2"/>
</dbReference>
<dbReference type="InterPro" id="IPR042178">
    <property type="entry name" value="Serpin_sf_1"/>
</dbReference>
<dbReference type="AlphaFoldDB" id="M7BLP6"/>
<dbReference type="STRING" id="8469.M7BLP6"/>
<proteinExistence type="inferred from homology"/>
<dbReference type="eggNOG" id="KOG2392">
    <property type="taxonomic scope" value="Eukaryota"/>
</dbReference>
<comment type="similarity">
    <text evidence="1">Belongs to the serpin family. Ov-serpin subfamily.</text>
</comment>
<dbReference type="MEROPS" id="I04.980"/>
<dbReference type="InterPro" id="IPR036186">
    <property type="entry name" value="Serpin_sf"/>
</dbReference>
<evidence type="ECO:0000256" key="1">
    <source>
        <dbReference type="ARBA" id="ARBA00006426"/>
    </source>
</evidence>
<organism evidence="4 5">
    <name type="scientific">Chelonia mydas</name>
    <name type="common">Green sea-turtle</name>
    <name type="synonym">Chelonia agassizi</name>
    <dbReference type="NCBI Taxonomy" id="8469"/>
    <lineage>
        <taxon>Eukaryota</taxon>
        <taxon>Metazoa</taxon>
        <taxon>Chordata</taxon>
        <taxon>Craniata</taxon>
        <taxon>Vertebrata</taxon>
        <taxon>Euteleostomi</taxon>
        <taxon>Archelosauria</taxon>
        <taxon>Testudinata</taxon>
        <taxon>Testudines</taxon>
        <taxon>Cryptodira</taxon>
        <taxon>Durocryptodira</taxon>
        <taxon>Americhelydia</taxon>
        <taxon>Chelonioidea</taxon>
        <taxon>Cheloniidae</taxon>
        <taxon>Chelonia</taxon>
    </lineage>
</organism>
<dbReference type="InterPro" id="IPR000215">
    <property type="entry name" value="Serpin_fam"/>
</dbReference>
<dbReference type="FunFam" id="2.30.39.10:FF:000001">
    <property type="entry name" value="Serpin family B member 2"/>
    <property type="match status" value="2"/>
</dbReference>
<sequence>MWSQGGQGACLSPVEPLTGSLLRKMAIDALRLANTAFAVDMFKKLCEKDKTANIVFAPLCTSTSLALAYKATKGDTATQMIKALHLEDVKDVLFGFQTVTSDVSKLSSFYSLKMVKRLYVEKSLNPTTEFINATKRPFPSELELVDFKEKTEETRQQINKSVSELTDGKYSKMENILNEGSINDQTKILLVNTAYFVTNWMKKFPEEQIKECPFKINKTETKPVQMMNLEATFCLGYVKELKIAILELPCLNKHISMLILLPKEIEDDTTGLEQLEQLLTPETLVQWTNPSVMANTKVNVFLPKFKMEGDYDLKPALESLGMTDIFNENVADFSEMSETNGVVLSQIIHRVSLEVNEEAICDFTMGSISQAITEMGLDLYNELNKNAANKNIFFSPMSISTGLVMVLLGARGNTANQMQTVLHLNRAAGSANLGTGPVSESGTTEAEPKYLNEGQYHELPHFPKQYLECTKELYGAMLQTVDFESATEATRQTINSWVESKTQGKIRELFVPGVIDSTAVLVLVNAIYFKATWEYKFEKKHTMPRDFRINQNESKSVQMMYQKDRFKIAHIQEMNAQILMIPYAGKALNMIILLPDDITGLEQLFIFTMNSISEATTKFCLDFFKVLNKDFPSDNIIYSPLSISAALGMVLLAARGNTATQTETVLHFREFAENENPGTRSSFEATRSDGNSESSHRQPLPPQQPVPDDQCDISGGIHSQFNDIFSAINKPTTSYELANANRLYGEKTFNFLQQYLSCIQKLYQAELKSADFLNAAEETREQINLWVETFTKGKIKNLLAPGTVSAGTKLVLVNAVYFKGQWEVEFKALWVERELFPKASARRTTSKPVQMMHKMGEYKIATIEEHDCQVLELPYKGDDLSMYILLPKDYTGLTQLEKELTYEKLTTWISPDHLKEVEVEVFLPRFKIETSAQLKKYLEALGMTDVFRPGVSDLSGMVKTDGLSVSEAIHKAYIEVNEEGTVAAAATAVSVGSLSFSQSAPPVKQLPNFALTFSKIIHLTISSILLGGPTSTPTLSMDTCKVAASLNKDEDFVDEEEEENPLACCTESVLPCSQDLFLTLEPIPPRVYCSQTLKVEKASLGEQNLP</sequence>
<feature type="region of interest" description="Disordered" evidence="2">
    <location>
        <begin position="674"/>
        <end position="709"/>
    </location>
</feature>
<feature type="domain" description="Serpin" evidence="3">
    <location>
        <begin position="377"/>
        <end position="617"/>
    </location>
</feature>
<dbReference type="PANTHER" id="PTHR11461:SF199">
    <property type="entry name" value="SERPIN B11"/>
    <property type="match status" value="1"/>
</dbReference>
<dbReference type="SMART" id="SM00093">
    <property type="entry name" value="SERPIN"/>
    <property type="match status" value="3"/>
</dbReference>
<dbReference type="PANTHER" id="PTHR11461">
    <property type="entry name" value="SERINE PROTEASE INHIBITOR, SERPIN"/>
    <property type="match status" value="1"/>
</dbReference>
<evidence type="ECO:0000313" key="4">
    <source>
        <dbReference type="EMBL" id="EMP36650.1"/>
    </source>
</evidence>
<gene>
    <name evidence="4" type="ORF">UY3_06142</name>
</gene>
<dbReference type="InterPro" id="IPR023796">
    <property type="entry name" value="Serpin_dom"/>
</dbReference>
<dbReference type="InterPro" id="IPR000240">
    <property type="entry name" value="Serpin_B9/Maspin"/>
</dbReference>
<dbReference type="GO" id="GO:0005615">
    <property type="term" value="C:extracellular space"/>
    <property type="evidence" value="ECO:0007669"/>
    <property type="project" value="InterPro"/>
</dbReference>
<keyword evidence="5" id="KW-1185">Reference proteome</keyword>
<feature type="domain" description="Serpin" evidence="3">
    <location>
        <begin position="621"/>
        <end position="1033"/>
    </location>
</feature>
<feature type="compositionally biased region" description="Polar residues" evidence="2">
    <location>
        <begin position="676"/>
        <end position="693"/>
    </location>
</feature>
<dbReference type="Pfam" id="PF00079">
    <property type="entry name" value="Serpin"/>
    <property type="match status" value="3"/>
</dbReference>
<protein>
    <submittedName>
        <fullName evidence="4">Serpin B5</fullName>
    </submittedName>
</protein>
<dbReference type="CDD" id="cd19956">
    <property type="entry name" value="serpinB"/>
    <property type="match status" value="1"/>
</dbReference>
<evidence type="ECO:0000313" key="5">
    <source>
        <dbReference type="Proteomes" id="UP000031443"/>
    </source>
</evidence>
<feature type="domain" description="Serpin" evidence="3">
    <location>
        <begin position="39"/>
        <end position="371"/>
    </location>
</feature>
<name>M7BLP6_CHEMY</name>
<evidence type="ECO:0000259" key="3">
    <source>
        <dbReference type="SMART" id="SM00093"/>
    </source>
</evidence>
<reference evidence="5" key="1">
    <citation type="journal article" date="2013" name="Nat. Genet.">
        <title>The draft genomes of soft-shell turtle and green sea turtle yield insights into the development and evolution of the turtle-specific body plan.</title>
        <authorList>
            <person name="Wang Z."/>
            <person name="Pascual-Anaya J."/>
            <person name="Zadissa A."/>
            <person name="Li W."/>
            <person name="Niimura Y."/>
            <person name="Huang Z."/>
            <person name="Li C."/>
            <person name="White S."/>
            <person name="Xiong Z."/>
            <person name="Fang D."/>
            <person name="Wang B."/>
            <person name="Ming Y."/>
            <person name="Chen Y."/>
            <person name="Zheng Y."/>
            <person name="Kuraku S."/>
            <person name="Pignatelli M."/>
            <person name="Herrero J."/>
            <person name="Beal K."/>
            <person name="Nozawa M."/>
            <person name="Li Q."/>
            <person name="Wang J."/>
            <person name="Zhang H."/>
            <person name="Yu L."/>
            <person name="Shigenobu S."/>
            <person name="Wang J."/>
            <person name="Liu J."/>
            <person name="Flicek P."/>
            <person name="Searle S."/>
            <person name="Wang J."/>
            <person name="Kuratani S."/>
            <person name="Yin Y."/>
            <person name="Aken B."/>
            <person name="Zhang G."/>
            <person name="Irie N."/>
        </authorList>
    </citation>
    <scope>NUCLEOTIDE SEQUENCE [LARGE SCALE GENOMIC DNA]</scope>
</reference>
<dbReference type="PRINTS" id="PR00676">
    <property type="entry name" value="MASPIN"/>
</dbReference>
<accession>M7BLP6</accession>
<dbReference type="EMBL" id="KB524250">
    <property type="protein sequence ID" value="EMP36650.1"/>
    <property type="molecule type" value="Genomic_DNA"/>
</dbReference>
<dbReference type="SUPFAM" id="SSF56574">
    <property type="entry name" value="Serpins"/>
    <property type="match status" value="3"/>
</dbReference>
<dbReference type="Gene3D" id="2.30.39.10">
    <property type="entry name" value="Alpha-1-antitrypsin, domain 1"/>
    <property type="match status" value="3"/>
</dbReference>